<dbReference type="eggNOG" id="COG2173">
    <property type="taxonomic scope" value="Bacteria"/>
</dbReference>
<evidence type="ECO:0000313" key="3">
    <source>
        <dbReference type="EMBL" id="ABM58761.1"/>
    </source>
</evidence>
<evidence type="ECO:0000256" key="2">
    <source>
        <dbReference type="SAM" id="SignalP"/>
    </source>
</evidence>
<dbReference type="GeneID" id="76461497"/>
<protein>
    <recommendedName>
        <fullName evidence="5">D-Ala-D-Ala dipeptidase</fullName>
    </recommendedName>
</protein>
<dbReference type="Proteomes" id="UP000000374">
    <property type="component" value="Chromosome"/>
</dbReference>
<dbReference type="SUPFAM" id="SSF55166">
    <property type="entry name" value="Hedgehog/DD-peptidase"/>
    <property type="match status" value="1"/>
</dbReference>
<reference evidence="4" key="1">
    <citation type="submission" date="2006-12" db="EMBL/GenBank/DDBJ databases">
        <title>Complete sequence of chromosome 1 of Verminephrobacter eiseniae EF01-2.</title>
        <authorList>
            <person name="Copeland A."/>
            <person name="Lucas S."/>
            <person name="Lapidus A."/>
            <person name="Barry K."/>
            <person name="Detter J.C."/>
            <person name="Glavina del Rio T."/>
            <person name="Dalin E."/>
            <person name="Tice H."/>
            <person name="Pitluck S."/>
            <person name="Chertkov O."/>
            <person name="Brettin T."/>
            <person name="Bruce D."/>
            <person name="Han C."/>
            <person name="Tapia R."/>
            <person name="Gilna P."/>
            <person name="Schmutz J."/>
            <person name="Larimer F."/>
            <person name="Land M."/>
            <person name="Hauser L."/>
            <person name="Kyrpides N."/>
            <person name="Kim E."/>
            <person name="Stahl D."/>
            <person name="Richardson P."/>
        </authorList>
    </citation>
    <scope>NUCLEOTIDE SEQUENCE [LARGE SCALE GENOMIC DNA]</scope>
    <source>
        <strain evidence="4">EF01-2</strain>
    </source>
</reference>
<keyword evidence="4" id="KW-1185">Reference proteome</keyword>
<dbReference type="RefSeq" id="WP_011810756.1">
    <property type="nucleotide sequence ID" value="NC_008786.1"/>
</dbReference>
<feature type="region of interest" description="Disordered" evidence="1">
    <location>
        <begin position="33"/>
        <end position="54"/>
    </location>
</feature>
<accession>A1WMA4</accession>
<gene>
    <name evidence="3" type="ordered locus">Veis_3028</name>
</gene>
<dbReference type="Gene3D" id="3.30.1380.10">
    <property type="match status" value="1"/>
</dbReference>
<organism evidence="3 4">
    <name type="scientific">Verminephrobacter eiseniae (strain EF01-2)</name>
    <dbReference type="NCBI Taxonomy" id="391735"/>
    <lineage>
        <taxon>Bacteria</taxon>
        <taxon>Pseudomonadati</taxon>
        <taxon>Pseudomonadota</taxon>
        <taxon>Betaproteobacteria</taxon>
        <taxon>Burkholderiales</taxon>
        <taxon>Comamonadaceae</taxon>
        <taxon>Verminephrobacter</taxon>
    </lineage>
</organism>
<evidence type="ECO:0000256" key="1">
    <source>
        <dbReference type="SAM" id="MobiDB-lite"/>
    </source>
</evidence>
<dbReference type="OrthoDB" id="9801430at2"/>
<name>A1WMA4_VEREI</name>
<dbReference type="STRING" id="391735.Veis_3028"/>
<evidence type="ECO:0000313" key="4">
    <source>
        <dbReference type="Proteomes" id="UP000000374"/>
    </source>
</evidence>
<dbReference type="EMBL" id="CP000542">
    <property type="protein sequence ID" value="ABM58761.1"/>
    <property type="molecule type" value="Genomic_DNA"/>
</dbReference>
<evidence type="ECO:0008006" key="5">
    <source>
        <dbReference type="Google" id="ProtNLM"/>
    </source>
</evidence>
<dbReference type="KEGG" id="vei:Veis_3028"/>
<dbReference type="InterPro" id="IPR009045">
    <property type="entry name" value="Zn_M74/Hedgehog-like"/>
</dbReference>
<keyword evidence="2" id="KW-0732">Signal</keyword>
<sequence length="191" mass="19712">MPVTHPLHATPRPIRYLSLALAALLAACGHSPPQTALPPPGPGRPVSTEPAPGLAGCWQTPAARAALQGVALELQARGLALQVRCQEGNGGSGGDRGNGGDGSSVVQLRVLDGIQARAVLRGPLADGQAVDMGTPCGVASPGAAVTAGGFSPDVQYNRQWLRALMARHQFDNLPDAWWHFAYRTGAPAPVR</sequence>
<feature type="chain" id="PRO_5002640165" description="D-Ala-D-Ala dipeptidase" evidence="2">
    <location>
        <begin position="37"/>
        <end position="191"/>
    </location>
</feature>
<dbReference type="HOGENOM" id="CLU_1420912_0_0_4"/>
<feature type="signal peptide" evidence="2">
    <location>
        <begin position="1"/>
        <end position="36"/>
    </location>
</feature>
<proteinExistence type="predicted"/>
<dbReference type="AlphaFoldDB" id="A1WMA4"/>